<accession>A0A8J8NNC4</accession>
<feature type="coiled-coil region" evidence="2">
    <location>
        <begin position="55"/>
        <end position="138"/>
    </location>
</feature>
<evidence type="ECO:0000256" key="1">
    <source>
        <dbReference type="ARBA" id="ARBA00023054"/>
    </source>
</evidence>
<evidence type="ECO:0000313" key="5">
    <source>
        <dbReference type="EMBL" id="TNV77625.1"/>
    </source>
</evidence>
<dbReference type="PANTHER" id="PTHR21683">
    <property type="entry name" value="COILED-COIL DOMAIN-CONTAINING PROTEIN 42 LIKE-2-LIKE-RELATED"/>
    <property type="match status" value="1"/>
</dbReference>
<protein>
    <recommendedName>
        <fullName evidence="4">DUF4200 domain-containing protein</fullName>
    </recommendedName>
</protein>
<feature type="coiled-coil region" evidence="2">
    <location>
        <begin position="177"/>
        <end position="250"/>
    </location>
</feature>
<dbReference type="Pfam" id="PF13863">
    <property type="entry name" value="DUF4200"/>
    <property type="match status" value="1"/>
</dbReference>
<dbReference type="PANTHER" id="PTHR21683:SF2">
    <property type="entry name" value="COILED-COIL DOMAIN-CONTAINING PROTEIN 42 LIKE-2-LIKE"/>
    <property type="match status" value="1"/>
</dbReference>
<dbReference type="EMBL" id="RRYP01011598">
    <property type="protein sequence ID" value="TNV77625.1"/>
    <property type="molecule type" value="Genomic_DNA"/>
</dbReference>
<dbReference type="InterPro" id="IPR025252">
    <property type="entry name" value="DUF4200"/>
</dbReference>
<dbReference type="InterPro" id="IPR051147">
    <property type="entry name" value="CFAP_domain-containing"/>
</dbReference>
<keyword evidence="1 2" id="KW-0175">Coiled coil</keyword>
<keyword evidence="6" id="KW-1185">Reference proteome</keyword>
<feature type="region of interest" description="Disordered" evidence="3">
    <location>
        <begin position="1"/>
        <end position="40"/>
    </location>
</feature>
<dbReference type="OrthoDB" id="10264298at2759"/>
<feature type="domain" description="DUF4200" evidence="4">
    <location>
        <begin position="44"/>
        <end position="160"/>
    </location>
</feature>
<dbReference type="AlphaFoldDB" id="A0A8J8NNC4"/>
<comment type="caution">
    <text evidence="5">The sequence shown here is derived from an EMBL/GenBank/DDBJ whole genome shotgun (WGS) entry which is preliminary data.</text>
</comment>
<organism evidence="5 6">
    <name type="scientific">Halteria grandinella</name>
    <dbReference type="NCBI Taxonomy" id="5974"/>
    <lineage>
        <taxon>Eukaryota</taxon>
        <taxon>Sar</taxon>
        <taxon>Alveolata</taxon>
        <taxon>Ciliophora</taxon>
        <taxon>Intramacronucleata</taxon>
        <taxon>Spirotrichea</taxon>
        <taxon>Stichotrichia</taxon>
        <taxon>Sporadotrichida</taxon>
        <taxon>Halteriidae</taxon>
        <taxon>Halteria</taxon>
    </lineage>
</organism>
<evidence type="ECO:0000256" key="2">
    <source>
        <dbReference type="SAM" id="Coils"/>
    </source>
</evidence>
<name>A0A8J8NNC4_HALGN</name>
<dbReference type="GO" id="GO:0005856">
    <property type="term" value="C:cytoskeleton"/>
    <property type="evidence" value="ECO:0007669"/>
    <property type="project" value="UniProtKB-ARBA"/>
</dbReference>
<sequence>MDKKDSSTVAKSTKLPPVGNASSVSGGTGPVNPQVETVSPATRLLEKRRLMYEKQEQYEKKKKEFKLEEDKFREQEAKLRHEDLDLQNQMIKFSQFLQDNEKKKNEADAKRADEMKKIEMLKKQIDKKKEQYQILLDKKNRIDLKVKAMKKYETYLESVRDRNPDEYQELSDILSRYQTLKRSNLNLTAKMQSLERELDELKNAVTKYEKDMKTEIMQLNNEIAQFTQSFEKIEEQKNKLKSEAEETSKKKLSKVSDLARILMAIDNLENRCLNRKDKSALKYPLLQYTGKDDPKNFNLFKERAIYAKHQLHFIAQYLKDFRTIVETIHETKEGIRTKIKEKKDNNEII</sequence>
<proteinExistence type="predicted"/>
<evidence type="ECO:0000259" key="4">
    <source>
        <dbReference type="Pfam" id="PF13863"/>
    </source>
</evidence>
<evidence type="ECO:0000256" key="3">
    <source>
        <dbReference type="SAM" id="MobiDB-lite"/>
    </source>
</evidence>
<gene>
    <name evidence="5" type="ORF">FGO68_gene1300</name>
</gene>
<reference evidence="5" key="1">
    <citation type="submission" date="2019-06" db="EMBL/GenBank/DDBJ databases">
        <authorList>
            <person name="Zheng W."/>
        </authorList>
    </citation>
    <scope>NUCLEOTIDE SEQUENCE</scope>
    <source>
        <strain evidence="5">QDHG01</strain>
    </source>
</reference>
<dbReference type="Proteomes" id="UP000785679">
    <property type="component" value="Unassembled WGS sequence"/>
</dbReference>
<evidence type="ECO:0000313" key="6">
    <source>
        <dbReference type="Proteomes" id="UP000785679"/>
    </source>
</evidence>